<evidence type="ECO:0000256" key="5">
    <source>
        <dbReference type="ARBA" id="ARBA00023242"/>
    </source>
</evidence>
<evidence type="ECO:0000256" key="4">
    <source>
        <dbReference type="ARBA" id="ARBA00022833"/>
    </source>
</evidence>
<feature type="region of interest" description="Disordered" evidence="7">
    <location>
        <begin position="189"/>
        <end position="275"/>
    </location>
</feature>
<feature type="region of interest" description="Disordered" evidence="7">
    <location>
        <begin position="313"/>
        <end position="375"/>
    </location>
</feature>
<organism evidence="9 10">
    <name type="scientific">Lunasporangiospora selenospora</name>
    <dbReference type="NCBI Taxonomy" id="979761"/>
    <lineage>
        <taxon>Eukaryota</taxon>
        <taxon>Fungi</taxon>
        <taxon>Fungi incertae sedis</taxon>
        <taxon>Mucoromycota</taxon>
        <taxon>Mortierellomycotina</taxon>
        <taxon>Mortierellomycetes</taxon>
        <taxon>Mortierellales</taxon>
        <taxon>Mortierellaceae</taxon>
        <taxon>Lunasporangiospora</taxon>
    </lineage>
</organism>
<feature type="compositionally biased region" description="Low complexity" evidence="7">
    <location>
        <begin position="253"/>
        <end position="268"/>
    </location>
</feature>
<evidence type="ECO:0000259" key="8">
    <source>
        <dbReference type="PROSITE" id="PS50114"/>
    </source>
</evidence>
<feature type="region of interest" description="Disordered" evidence="7">
    <location>
        <begin position="97"/>
        <end position="117"/>
    </location>
</feature>
<feature type="region of interest" description="Disordered" evidence="7">
    <location>
        <begin position="30"/>
        <end position="72"/>
    </location>
</feature>
<keyword evidence="5" id="KW-0539">Nucleus</keyword>
<dbReference type="PROSITE" id="PS50114">
    <property type="entry name" value="GATA_ZN_FINGER_2"/>
    <property type="match status" value="2"/>
</dbReference>
<evidence type="ECO:0000256" key="3">
    <source>
        <dbReference type="ARBA" id="ARBA00022771"/>
    </source>
</evidence>
<dbReference type="AlphaFoldDB" id="A0A9P6KAJ5"/>
<dbReference type="SUPFAM" id="SSF57716">
    <property type="entry name" value="Glucocorticoid receptor-like (DNA-binding domain)"/>
    <property type="match status" value="2"/>
</dbReference>
<feature type="compositionally biased region" description="Polar residues" evidence="7">
    <location>
        <begin position="428"/>
        <end position="440"/>
    </location>
</feature>
<evidence type="ECO:0000256" key="7">
    <source>
        <dbReference type="SAM" id="MobiDB-lite"/>
    </source>
</evidence>
<feature type="domain" description="GATA-type" evidence="8">
    <location>
        <begin position="267"/>
        <end position="314"/>
    </location>
</feature>
<feature type="region of interest" description="Disordered" evidence="7">
    <location>
        <begin position="468"/>
        <end position="488"/>
    </location>
</feature>
<comment type="subcellular location">
    <subcellularLocation>
        <location evidence="1">Nucleus</location>
    </subcellularLocation>
</comment>
<name>A0A9P6KAJ5_9FUNG</name>
<dbReference type="PROSITE" id="PS00344">
    <property type="entry name" value="GATA_ZN_FINGER_1"/>
    <property type="match status" value="1"/>
</dbReference>
<dbReference type="InterPro" id="IPR039355">
    <property type="entry name" value="Transcription_factor_GATA"/>
</dbReference>
<feature type="compositionally biased region" description="Basic and acidic residues" evidence="7">
    <location>
        <begin position="33"/>
        <end position="45"/>
    </location>
</feature>
<dbReference type="InterPro" id="IPR013088">
    <property type="entry name" value="Znf_NHR/GATA"/>
</dbReference>
<dbReference type="InterPro" id="IPR000679">
    <property type="entry name" value="Znf_GATA"/>
</dbReference>
<reference evidence="9" key="1">
    <citation type="journal article" date="2020" name="Fungal Divers.">
        <title>Resolving the Mortierellaceae phylogeny through synthesis of multi-gene phylogenetics and phylogenomics.</title>
        <authorList>
            <person name="Vandepol N."/>
            <person name="Liber J."/>
            <person name="Desiro A."/>
            <person name="Na H."/>
            <person name="Kennedy M."/>
            <person name="Barry K."/>
            <person name="Grigoriev I.V."/>
            <person name="Miller A.N."/>
            <person name="O'Donnell K."/>
            <person name="Stajich J.E."/>
            <person name="Bonito G."/>
        </authorList>
    </citation>
    <scope>NUCLEOTIDE SEQUENCE</scope>
    <source>
        <strain evidence="9">KOD1015</strain>
    </source>
</reference>
<proteinExistence type="predicted"/>
<dbReference type="PANTHER" id="PTHR10071">
    <property type="entry name" value="TRANSCRIPTION FACTOR GATA FAMILY MEMBER"/>
    <property type="match status" value="1"/>
</dbReference>
<evidence type="ECO:0000256" key="6">
    <source>
        <dbReference type="PROSITE-ProRule" id="PRU00094"/>
    </source>
</evidence>
<feature type="domain" description="GATA-type" evidence="8">
    <location>
        <begin position="489"/>
        <end position="542"/>
    </location>
</feature>
<dbReference type="GO" id="GO:0000981">
    <property type="term" value="F:DNA-binding transcription factor activity, RNA polymerase II-specific"/>
    <property type="evidence" value="ECO:0007669"/>
    <property type="project" value="TreeGrafter"/>
</dbReference>
<feature type="compositionally biased region" description="Polar residues" evidence="7">
    <location>
        <begin position="215"/>
        <end position="225"/>
    </location>
</feature>
<sequence length="640" mass="67629">MASSAATSSASTPTFAPSASHLQLLLQQHHALQRKEQEEKDRRLCEQQLQQDQQHSSLADPTTEATAASPSSINADAQSVAAYMAAYLKAAAAANNNNNNNSSHSQDHSHTVSTGMGHAVDPAQRFRAAEVLLAATAAATAGTSADRLKTSILHSLVTAAAASASTATLGNVHSPATIAPSSTLLRCPDSPTALSATLTPPSSLSGSPLPSPRPNSATSSPTASDVQGCGNKAPGKANSKRVLSFLSETSDPSSKASFTSQQQQQNSPQRHECHNCGVTKTPLWRRTHDRQHSLCNACGLYYKQYKTNRPLVVRPIKDSSSTNSSGTISSFTNTSTNTDSTSHGNSSKKDLAETDPVNQQQQAKRPRLSDGDSVAVKDEPCTLLSEGMIQSPKQDQAGAANAPPGQLKLLLPHPPHKAAVAQPKHQPLSKQNKEQLSLPRSQALHEHGIDEIECDEDDDVVMEDVVKDEQGDEEEDPEQDSAPASALSTTPTIECANCGQTQTPLWRKDAKGQSICNACGLYARLHQRDRPVAMRKTKIARRKRDWTAAAEKLEKLAQANAALENNTPSLSVTATTAPAPKKKPESSPVSSVAAAVAAAAAAAAANDGHGEVRSMNIPVNNEHEPDDSSICLLGQDDHSV</sequence>
<dbReference type="GO" id="GO:0005634">
    <property type="term" value="C:nucleus"/>
    <property type="evidence" value="ECO:0007669"/>
    <property type="project" value="UniProtKB-SubCell"/>
</dbReference>
<gene>
    <name evidence="9" type="primary">CIR1_3</name>
    <name evidence="9" type="ORF">BGW38_005995</name>
</gene>
<dbReference type="GO" id="GO:0000978">
    <property type="term" value="F:RNA polymerase II cis-regulatory region sequence-specific DNA binding"/>
    <property type="evidence" value="ECO:0007669"/>
    <property type="project" value="TreeGrafter"/>
</dbReference>
<dbReference type="PRINTS" id="PR00619">
    <property type="entry name" value="GATAZNFINGER"/>
</dbReference>
<evidence type="ECO:0000313" key="10">
    <source>
        <dbReference type="Proteomes" id="UP000780801"/>
    </source>
</evidence>
<dbReference type="PANTHER" id="PTHR10071:SF281">
    <property type="entry name" value="BOX A-BINDING FACTOR-RELATED"/>
    <property type="match status" value="1"/>
</dbReference>
<dbReference type="SMART" id="SM00401">
    <property type="entry name" value="ZnF_GATA"/>
    <property type="match status" value="2"/>
</dbReference>
<protein>
    <submittedName>
        <fullName evidence="9">Electron transfer flavoprotein subunit</fullName>
    </submittedName>
</protein>
<dbReference type="EMBL" id="JAABOA010003815">
    <property type="protein sequence ID" value="KAF9578289.1"/>
    <property type="molecule type" value="Genomic_DNA"/>
</dbReference>
<dbReference type="GO" id="GO:0000122">
    <property type="term" value="P:negative regulation of transcription by RNA polymerase II"/>
    <property type="evidence" value="ECO:0007669"/>
    <property type="project" value="TreeGrafter"/>
</dbReference>
<dbReference type="Pfam" id="PF00320">
    <property type="entry name" value="GATA"/>
    <property type="match status" value="2"/>
</dbReference>
<feature type="compositionally biased region" description="Acidic residues" evidence="7">
    <location>
        <begin position="470"/>
        <end position="479"/>
    </location>
</feature>
<evidence type="ECO:0000313" key="9">
    <source>
        <dbReference type="EMBL" id="KAF9578289.1"/>
    </source>
</evidence>
<dbReference type="GO" id="GO:0008270">
    <property type="term" value="F:zinc ion binding"/>
    <property type="evidence" value="ECO:0007669"/>
    <property type="project" value="UniProtKB-KW"/>
</dbReference>
<dbReference type="GO" id="GO:0045944">
    <property type="term" value="P:positive regulation of transcription by RNA polymerase II"/>
    <property type="evidence" value="ECO:0007669"/>
    <property type="project" value="TreeGrafter"/>
</dbReference>
<keyword evidence="4" id="KW-0862">Zinc</keyword>
<feature type="region of interest" description="Disordered" evidence="7">
    <location>
        <begin position="567"/>
        <end position="640"/>
    </location>
</feature>
<feature type="compositionally biased region" description="Low complexity" evidence="7">
    <location>
        <begin position="567"/>
        <end position="579"/>
    </location>
</feature>
<dbReference type="Proteomes" id="UP000780801">
    <property type="component" value="Unassembled WGS sequence"/>
</dbReference>
<keyword evidence="2" id="KW-0479">Metal-binding</keyword>
<feature type="compositionally biased region" description="Low complexity" evidence="7">
    <location>
        <begin position="319"/>
        <end position="345"/>
    </location>
</feature>
<evidence type="ECO:0000256" key="2">
    <source>
        <dbReference type="ARBA" id="ARBA00022723"/>
    </source>
</evidence>
<dbReference type="CDD" id="cd00202">
    <property type="entry name" value="ZnF_GATA"/>
    <property type="match status" value="2"/>
</dbReference>
<keyword evidence="10" id="KW-1185">Reference proteome</keyword>
<dbReference type="OrthoDB" id="515401at2759"/>
<feature type="region of interest" description="Disordered" evidence="7">
    <location>
        <begin position="416"/>
        <end position="441"/>
    </location>
</feature>
<dbReference type="Gene3D" id="3.30.50.10">
    <property type="entry name" value="Erythroid Transcription Factor GATA-1, subunit A"/>
    <property type="match status" value="2"/>
</dbReference>
<feature type="compositionally biased region" description="Low complexity" evidence="7">
    <location>
        <begin position="190"/>
        <end position="208"/>
    </location>
</feature>
<comment type="caution">
    <text evidence="9">The sequence shown here is derived from an EMBL/GenBank/DDBJ whole genome shotgun (WGS) entry which is preliminary data.</text>
</comment>
<feature type="compositionally biased region" description="Polar residues" evidence="7">
    <location>
        <begin position="55"/>
        <end position="72"/>
    </location>
</feature>
<keyword evidence="3 6" id="KW-0863">Zinc-finger</keyword>
<evidence type="ECO:0000256" key="1">
    <source>
        <dbReference type="ARBA" id="ARBA00004123"/>
    </source>
</evidence>
<accession>A0A9P6KAJ5</accession>
<feature type="compositionally biased region" description="Low complexity" evidence="7">
    <location>
        <begin position="586"/>
        <end position="605"/>
    </location>
</feature>